<evidence type="ECO:0000313" key="2">
    <source>
        <dbReference type="EMBL" id="MBR0794305.1"/>
    </source>
</evidence>
<evidence type="ECO:0000313" key="3">
    <source>
        <dbReference type="Proteomes" id="UP001315278"/>
    </source>
</evidence>
<dbReference type="PANTHER" id="PTHR38591:SF1">
    <property type="entry name" value="BLL1000 PROTEIN"/>
    <property type="match status" value="1"/>
</dbReference>
<dbReference type="RefSeq" id="WP_212394140.1">
    <property type="nucleotide sequence ID" value="NZ_JAFCJH010000002.1"/>
</dbReference>
<dbReference type="InterPro" id="IPR023374">
    <property type="entry name" value="AttH-like_dom_sf"/>
</dbReference>
<dbReference type="SUPFAM" id="SSF159245">
    <property type="entry name" value="AttH-like"/>
    <property type="match status" value="1"/>
</dbReference>
<dbReference type="Pfam" id="PF07143">
    <property type="entry name" value="CrtC"/>
    <property type="match status" value="1"/>
</dbReference>
<accession>A0ABS5FBY9</accession>
<dbReference type="Proteomes" id="UP001315278">
    <property type="component" value="Unassembled WGS sequence"/>
</dbReference>
<reference evidence="3" key="1">
    <citation type="journal article" date="2021" name="ISME J.">
        <title>Evolutionary origin and ecological implication of a unique nif island in free-living Bradyrhizobium lineages.</title>
        <authorList>
            <person name="Tao J."/>
        </authorList>
    </citation>
    <scope>NUCLEOTIDE SEQUENCE [LARGE SCALE GENOMIC DNA]</scope>
    <source>
        <strain evidence="3">SZCCT0434</strain>
    </source>
</reference>
<dbReference type="PANTHER" id="PTHR38591">
    <property type="entry name" value="HYDROLASE"/>
    <property type="match status" value="1"/>
</dbReference>
<evidence type="ECO:0000259" key="1">
    <source>
        <dbReference type="Pfam" id="PF07143"/>
    </source>
</evidence>
<comment type="caution">
    <text evidence="2">The sequence shown here is derived from an EMBL/GenBank/DDBJ whole genome shotgun (WGS) entry which is preliminary data.</text>
</comment>
<dbReference type="Gene3D" id="2.40.370.10">
    <property type="entry name" value="AttH-like domain"/>
    <property type="match status" value="2"/>
</dbReference>
<organism evidence="2 3">
    <name type="scientific">Bradyrhizobium jicamae</name>
    <dbReference type="NCBI Taxonomy" id="280332"/>
    <lineage>
        <taxon>Bacteria</taxon>
        <taxon>Pseudomonadati</taxon>
        <taxon>Pseudomonadota</taxon>
        <taxon>Alphaproteobacteria</taxon>
        <taxon>Hyphomicrobiales</taxon>
        <taxon>Nitrobacteraceae</taxon>
        <taxon>Bradyrhizobium</taxon>
    </lineage>
</organism>
<feature type="domain" description="AttH" evidence="1">
    <location>
        <begin position="61"/>
        <end position="234"/>
    </location>
</feature>
<gene>
    <name evidence="2" type="ORF">JQ615_02765</name>
</gene>
<keyword evidence="3" id="KW-1185">Reference proteome</keyword>
<dbReference type="EMBL" id="JAFCJH010000002">
    <property type="protein sequence ID" value="MBR0794305.1"/>
    <property type="molecule type" value="Genomic_DNA"/>
</dbReference>
<name>A0ABS5FBY9_9BRAD</name>
<proteinExistence type="predicted"/>
<dbReference type="Pfam" id="PF17186">
    <property type="entry name" value="Lipocalin_9"/>
    <property type="match status" value="1"/>
</dbReference>
<dbReference type="InterPro" id="IPR010791">
    <property type="entry name" value="AttH_dom"/>
</dbReference>
<sequence>MSADLTRRAFAGGALALGLGRGAFAQGFAGLGESADGFAAVTPGRQLVFPDDHGPHPAFRIEWWYVTANLSDADGAAYGAQWTLFRQAMTPGPPIEGWANQQVWMGHAAVTSATTHRFDETLARGGVGQAGVELVPFQAWIDAWELRATDGFDAATVAPLDLKASAAGFSYALRLAADRPLVLQGDHGYSRKSDRGQASYYYSQPFFTASGTITIDGKPVTVTGHAWMDREWSSQPLASDQTGWDWFSLHLPGDEKLMLYRLRQQDGRENLLGNWITPDGRSAEIAAGGNSITPSATAAIGGRKLPTSWRVNLPARGLAIETTPLNPHSWMGTSVPYWEGPISFAGSHAGVGYLEMTGY</sequence>
<protein>
    <submittedName>
        <fullName evidence="2">Iron ABC transporter permease</fullName>
    </submittedName>
</protein>